<reference evidence="3" key="1">
    <citation type="submission" date="2016-04" db="EMBL/GenBank/DDBJ databases">
        <authorList>
            <person name="Nguyen H.D."/>
            <person name="Kesanakurti P."/>
            <person name="Cullis J."/>
            <person name="Levesque C.A."/>
            <person name="Hambleton S."/>
        </authorList>
    </citation>
    <scope>NUCLEOTIDE SEQUENCE</scope>
    <source>
        <strain evidence="3">DAOMC 238032</strain>
    </source>
</reference>
<reference evidence="3" key="2">
    <citation type="journal article" date="2019" name="IMA Fungus">
        <title>Genome sequencing and comparison of five Tilletia species to identify candidate genes for the detection of regulated species infecting wheat.</title>
        <authorList>
            <person name="Nguyen H.D.T."/>
            <person name="Sultana T."/>
            <person name="Kesanakurti P."/>
            <person name="Hambleton S."/>
        </authorList>
    </citation>
    <scope>NUCLEOTIDE SEQUENCE</scope>
    <source>
        <strain evidence="3">DAOMC 238032</strain>
    </source>
</reference>
<evidence type="ECO:0000313" key="5">
    <source>
        <dbReference type="Proteomes" id="UP000836402"/>
    </source>
</evidence>
<keyword evidence="5" id="KW-1185">Reference proteome</keyword>
<evidence type="ECO:0000256" key="1">
    <source>
        <dbReference type="SAM" id="SignalP"/>
    </source>
</evidence>
<accession>A0A177VEC4</accession>
<dbReference type="EMBL" id="LWDD02000654">
    <property type="protein sequence ID" value="KAE8257460.1"/>
    <property type="molecule type" value="Genomic_DNA"/>
</dbReference>
<dbReference type="AlphaFoldDB" id="A0A177VEC4"/>
<comment type="caution">
    <text evidence="3">The sequence shown here is derived from an EMBL/GenBank/DDBJ whole genome shotgun (WGS) entry which is preliminary data.</text>
</comment>
<reference evidence="2" key="3">
    <citation type="submission" date="2020-10" db="EMBL/GenBank/DDBJ databases">
        <authorList>
            <person name="Sedaghatjoo S."/>
        </authorList>
    </citation>
    <scope>NUCLEOTIDE SEQUENCE</scope>
    <source>
        <strain evidence="2">AZH3</strain>
    </source>
</reference>
<evidence type="ECO:0000313" key="3">
    <source>
        <dbReference type="EMBL" id="KAE8257460.1"/>
    </source>
</evidence>
<gene>
    <name evidence="3" type="ORF">A4X03_0g4659</name>
    <name evidence="2" type="ORF">JKIAZH3_G495</name>
</gene>
<dbReference type="EMBL" id="CAJHJG010001798">
    <property type="protein sequence ID" value="CAD6914806.1"/>
    <property type="molecule type" value="Genomic_DNA"/>
</dbReference>
<sequence length="176" mass="19350">MRSPSFSHWLQMLLFLAWIGHFAAAVDLSARVVSIVKDGLTQLDAAVHSENAGTTQGTTWVHTALEEVTNDFIMSIPAIQQSDKVDVSKLVESLRKGQNSLSSACLKIIVLSKPFQKIGIARGIEARMSRLLAAQTDMFNLLYKRTNANTVKTFQATYADAVEKVIVAYSKLLPVL</sequence>
<dbReference type="Proteomes" id="UP000077671">
    <property type="component" value="Unassembled WGS sequence"/>
</dbReference>
<keyword evidence="1" id="KW-0732">Signal</keyword>
<feature type="chain" id="PRO_5044550315" evidence="1">
    <location>
        <begin position="26"/>
        <end position="176"/>
    </location>
</feature>
<feature type="signal peptide" evidence="1">
    <location>
        <begin position="1"/>
        <end position="25"/>
    </location>
</feature>
<proteinExistence type="predicted"/>
<evidence type="ECO:0000313" key="4">
    <source>
        <dbReference type="Proteomes" id="UP000077671"/>
    </source>
</evidence>
<name>A0A177VEC4_9BASI</name>
<evidence type="ECO:0000313" key="2">
    <source>
        <dbReference type="EMBL" id="CAD6914806.1"/>
    </source>
</evidence>
<dbReference type="Proteomes" id="UP000836402">
    <property type="component" value="Unassembled WGS sequence"/>
</dbReference>
<organism evidence="3 4">
    <name type="scientific">Tilletia caries</name>
    <name type="common">wheat bunt fungus</name>
    <dbReference type="NCBI Taxonomy" id="13290"/>
    <lineage>
        <taxon>Eukaryota</taxon>
        <taxon>Fungi</taxon>
        <taxon>Dikarya</taxon>
        <taxon>Basidiomycota</taxon>
        <taxon>Ustilaginomycotina</taxon>
        <taxon>Exobasidiomycetes</taxon>
        <taxon>Tilletiales</taxon>
        <taxon>Tilletiaceae</taxon>
        <taxon>Tilletia</taxon>
    </lineage>
</organism>
<protein>
    <submittedName>
        <fullName evidence="3">Uncharacterized protein</fullName>
    </submittedName>
</protein>